<feature type="transmembrane region" description="Helical" evidence="1">
    <location>
        <begin position="95"/>
        <end position="113"/>
    </location>
</feature>
<dbReference type="AlphaFoldDB" id="A0A1Y2CFA2"/>
<protein>
    <submittedName>
        <fullName evidence="2">Uncharacterized protein</fullName>
    </submittedName>
</protein>
<dbReference type="OrthoDB" id="2626014at2759"/>
<evidence type="ECO:0000256" key="1">
    <source>
        <dbReference type="SAM" id="Phobius"/>
    </source>
</evidence>
<keyword evidence="1" id="KW-0812">Transmembrane</keyword>
<dbReference type="EMBL" id="MCGO01000019">
    <property type="protein sequence ID" value="ORY45606.1"/>
    <property type="molecule type" value="Genomic_DNA"/>
</dbReference>
<accession>A0A1Y2CFA2</accession>
<keyword evidence="1" id="KW-1133">Transmembrane helix</keyword>
<gene>
    <name evidence="2" type="ORF">BCR33DRAFT_716258</name>
</gene>
<keyword evidence="1" id="KW-0472">Membrane</keyword>
<proteinExistence type="predicted"/>
<dbReference type="Proteomes" id="UP000193642">
    <property type="component" value="Unassembled WGS sequence"/>
</dbReference>
<comment type="caution">
    <text evidence="2">The sequence shown here is derived from an EMBL/GenBank/DDBJ whole genome shotgun (WGS) entry which is preliminary data.</text>
</comment>
<keyword evidence="3" id="KW-1185">Reference proteome</keyword>
<organism evidence="2 3">
    <name type="scientific">Rhizoclosmatium globosum</name>
    <dbReference type="NCBI Taxonomy" id="329046"/>
    <lineage>
        <taxon>Eukaryota</taxon>
        <taxon>Fungi</taxon>
        <taxon>Fungi incertae sedis</taxon>
        <taxon>Chytridiomycota</taxon>
        <taxon>Chytridiomycota incertae sedis</taxon>
        <taxon>Chytridiomycetes</taxon>
        <taxon>Chytridiales</taxon>
        <taxon>Chytriomycetaceae</taxon>
        <taxon>Rhizoclosmatium</taxon>
    </lineage>
</organism>
<name>A0A1Y2CFA2_9FUNG</name>
<feature type="transmembrane region" description="Helical" evidence="1">
    <location>
        <begin position="12"/>
        <end position="30"/>
    </location>
</feature>
<reference evidence="2 3" key="1">
    <citation type="submission" date="2016-07" db="EMBL/GenBank/DDBJ databases">
        <title>Pervasive Adenine N6-methylation of Active Genes in Fungi.</title>
        <authorList>
            <consortium name="DOE Joint Genome Institute"/>
            <person name="Mondo S.J."/>
            <person name="Dannebaum R.O."/>
            <person name="Kuo R.C."/>
            <person name="Labutti K."/>
            <person name="Haridas S."/>
            <person name="Kuo A."/>
            <person name="Salamov A."/>
            <person name="Ahrendt S.R."/>
            <person name="Lipzen A."/>
            <person name="Sullivan W."/>
            <person name="Andreopoulos W.B."/>
            <person name="Clum A."/>
            <person name="Lindquist E."/>
            <person name="Daum C."/>
            <person name="Ramamoorthy G.K."/>
            <person name="Gryganskyi A."/>
            <person name="Culley D."/>
            <person name="Magnuson J.K."/>
            <person name="James T.Y."/>
            <person name="O'Malley M.A."/>
            <person name="Stajich J.E."/>
            <person name="Spatafora J.W."/>
            <person name="Visel A."/>
            <person name="Grigoriev I.V."/>
        </authorList>
    </citation>
    <scope>NUCLEOTIDE SEQUENCE [LARGE SCALE GENOMIC DNA]</scope>
    <source>
        <strain evidence="2 3">JEL800</strain>
    </source>
</reference>
<sequence length="149" mass="16634">MDHPSLFPSSHFIDLVLSPAGIWDVSVGLVHMKMAAQRAVENGFGILRCDSKEGVSGYIDPTGRVQTQFRGSEMAESFALTVGFPKEKKKGGVGYGYWIVLFLVACWTAFGVWESDPEVKELVGAWKNRVLRFVRNFEDDDQVLRTSCI</sequence>
<evidence type="ECO:0000313" key="3">
    <source>
        <dbReference type="Proteomes" id="UP000193642"/>
    </source>
</evidence>
<evidence type="ECO:0000313" key="2">
    <source>
        <dbReference type="EMBL" id="ORY45606.1"/>
    </source>
</evidence>